<protein>
    <submittedName>
        <fullName evidence="4">Complex I-B14.5a</fullName>
    </submittedName>
</protein>
<proteinExistence type="predicted"/>
<dbReference type="OrthoDB" id="6279146at2759"/>
<feature type="region of interest" description="Disordered" evidence="1">
    <location>
        <begin position="60"/>
        <end position="116"/>
    </location>
</feature>
<dbReference type="EMBL" id="UZAN01000661">
    <property type="protein sequence ID" value="VDP20192.1"/>
    <property type="molecule type" value="Genomic_DNA"/>
</dbReference>
<sequence length="126" mass="14017">MVAPTSPTDLNYGEYAARLVHRMRQLHIQPPRQLRRRLNKAYVMERNGIRETVSIDRLKPSHLEETVPSINGPSSVASPATPVPKGPAPSNPINLVKPLEQAPDPDPPHQTTSRGKVLKLHVRFAL</sequence>
<evidence type="ECO:0000313" key="4">
    <source>
        <dbReference type="WBParaSite" id="ECPE_0000020601-mRNA-1"/>
    </source>
</evidence>
<reference evidence="2 3" key="2">
    <citation type="submission" date="2018-11" db="EMBL/GenBank/DDBJ databases">
        <authorList>
            <consortium name="Pathogen Informatics"/>
        </authorList>
    </citation>
    <scope>NUCLEOTIDE SEQUENCE [LARGE SCALE GENOMIC DNA]</scope>
    <source>
        <strain evidence="2 3">Egypt</strain>
    </source>
</reference>
<reference evidence="4" key="1">
    <citation type="submission" date="2016-06" db="UniProtKB">
        <authorList>
            <consortium name="WormBaseParasite"/>
        </authorList>
    </citation>
    <scope>IDENTIFICATION</scope>
</reference>
<accession>A0A182ZZS2</accession>
<evidence type="ECO:0000313" key="3">
    <source>
        <dbReference type="Proteomes" id="UP000272942"/>
    </source>
</evidence>
<organism evidence="4">
    <name type="scientific">Echinostoma caproni</name>
    <dbReference type="NCBI Taxonomy" id="27848"/>
    <lineage>
        <taxon>Eukaryota</taxon>
        <taxon>Metazoa</taxon>
        <taxon>Spiralia</taxon>
        <taxon>Lophotrochozoa</taxon>
        <taxon>Platyhelminthes</taxon>
        <taxon>Trematoda</taxon>
        <taxon>Digenea</taxon>
        <taxon>Plagiorchiida</taxon>
        <taxon>Echinostomata</taxon>
        <taxon>Echinostomatoidea</taxon>
        <taxon>Echinostomatidae</taxon>
        <taxon>Echinostoma</taxon>
    </lineage>
</organism>
<dbReference type="WBParaSite" id="ECPE_0000020601-mRNA-1">
    <property type="protein sequence ID" value="ECPE_0000020601-mRNA-1"/>
    <property type="gene ID" value="ECPE_0000020601"/>
</dbReference>
<dbReference type="AlphaFoldDB" id="A0A182ZZS2"/>
<dbReference type="Proteomes" id="UP000272942">
    <property type="component" value="Unassembled WGS sequence"/>
</dbReference>
<keyword evidence="3" id="KW-1185">Reference proteome</keyword>
<evidence type="ECO:0000313" key="2">
    <source>
        <dbReference type="EMBL" id="VDP20192.1"/>
    </source>
</evidence>
<gene>
    <name evidence="2" type="ORF">ECPE_LOCUS207</name>
</gene>
<feature type="compositionally biased region" description="Pro residues" evidence="1">
    <location>
        <begin position="81"/>
        <end position="90"/>
    </location>
</feature>
<name>A0A182ZZS2_9TREM</name>
<evidence type="ECO:0000256" key="1">
    <source>
        <dbReference type="SAM" id="MobiDB-lite"/>
    </source>
</evidence>